<dbReference type="InterPro" id="IPR028989">
    <property type="entry name" value="RimP_N"/>
</dbReference>
<proteinExistence type="inferred from homology"/>
<evidence type="ECO:0000256" key="4">
    <source>
        <dbReference type="SAM" id="MobiDB-lite"/>
    </source>
</evidence>
<feature type="compositionally biased region" description="Acidic residues" evidence="4">
    <location>
        <begin position="208"/>
        <end position="251"/>
    </location>
</feature>
<accession>A0ABT5IA11</accession>
<dbReference type="Pfam" id="PF02576">
    <property type="entry name" value="RimP_N"/>
    <property type="match status" value="1"/>
</dbReference>
<dbReference type="PANTHER" id="PTHR33867:SF1">
    <property type="entry name" value="RIBOSOME MATURATION FACTOR RIMP"/>
    <property type="match status" value="1"/>
</dbReference>
<evidence type="ECO:0000256" key="1">
    <source>
        <dbReference type="ARBA" id="ARBA00022490"/>
    </source>
</evidence>
<evidence type="ECO:0000313" key="7">
    <source>
        <dbReference type="EMBL" id="MDC7693020.1"/>
    </source>
</evidence>
<evidence type="ECO:0000313" key="8">
    <source>
        <dbReference type="Proteomes" id="UP001216595"/>
    </source>
</evidence>
<feature type="region of interest" description="Disordered" evidence="4">
    <location>
        <begin position="202"/>
        <end position="251"/>
    </location>
</feature>
<dbReference type="NCBIfam" id="NF000932">
    <property type="entry name" value="PRK00092.2-5"/>
    <property type="match status" value="1"/>
</dbReference>
<comment type="subcellular location">
    <subcellularLocation>
        <location evidence="3">Cytoplasm</location>
    </subcellularLocation>
</comment>
<dbReference type="InterPro" id="IPR003728">
    <property type="entry name" value="Ribosome_maturation_RimP"/>
</dbReference>
<gene>
    <name evidence="3 7" type="primary">rimP</name>
    <name evidence="7" type="ORF">PQU94_01855</name>
</gene>
<evidence type="ECO:0000259" key="6">
    <source>
        <dbReference type="Pfam" id="PF17384"/>
    </source>
</evidence>
<sequence length="251" mass="28443">MRPRRRPFKKASRFFVARNAADDTSEDLFLRAKTIEDRKLIEAFDPIAEALGLDIVRVRLMGSNKPGGARRLQIMAERKTDGDITVNQCARLSRALSAWLEESDPITGEYILEVSSPGIDRPLTRLKDFDTYAGLEARLELDRLAEGRKRFRGILSGTEDGEYVAIDLEGEEDTAMIPFDWIIDAKLVLNDELLKIGAEKAALRREQGEDDEEEDEDLDFGDDEDAEFDDEDFDDADDDFGDDDDDKLTKN</sequence>
<dbReference type="EMBL" id="JAQQKW010000001">
    <property type="protein sequence ID" value="MDC7693020.1"/>
    <property type="molecule type" value="Genomic_DNA"/>
</dbReference>
<dbReference type="SUPFAM" id="SSF75420">
    <property type="entry name" value="YhbC-like, N-terminal domain"/>
    <property type="match status" value="1"/>
</dbReference>
<comment type="caution">
    <text evidence="7">The sequence shown here is derived from an EMBL/GenBank/DDBJ whole genome shotgun (WGS) entry which is preliminary data.</text>
</comment>
<comment type="function">
    <text evidence="3">Required for maturation of 30S ribosomal subunits.</text>
</comment>
<reference evidence="7 8" key="1">
    <citation type="submission" date="2023-01" db="EMBL/GenBank/DDBJ databases">
        <title>Novel species of the genus Asticcacaulis isolated from rivers.</title>
        <authorList>
            <person name="Lu H."/>
        </authorList>
    </citation>
    <scope>NUCLEOTIDE SEQUENCE [LARGE SCALE GENOMIC DNA]</scope>
    <source>
        <strain evidence="7 8">DXS10W</strain>
    </source>
</reference>
<evidence type="ECO:0000256" key="3">
    <source>
        <dbReference type="HAMAP-Rule" id="MF_01077"/>
    </source>
</evidence>
<feature type="domain" description="Ribosome maturation factor RimP N-terminal" evidence="5">
    <location>
        <begin position="45"/>
        <end position="120"/>
    </location>
</feature>
<dbReference type="Gene3D" id="3.30.300.70">
    <property type="entry name" value="RimP-like superfamily, N-terminal"/>
    <property type="match status" value="1"/>
</dbReference>
<keyword evidence="2 3" id="KW-0690">Ribosome biogenesis</keyword>
<comment type="similarity">
    <text evidence="3">Belongs to the RimP family.</text>
</comment>
<dbReference type="Proteomes" id="UP001216595">
    <property type="component" value="Unassembled WGS sequence"/>
</dbReference>
<dbReference type="InterPro" id="IPR028998">
    <property type="entry name" value="RimP_C"/>
</dbReference>
<keyword evidence="8" id="KW-1185">Reference proteome</keyword>
<evidence type="ECO:0000259" key="5">
    <source>
        <dbReference type="Pfam" id="PF02576"/>
    </source>
</evidence>
<protein>
    <recommendedName>
        <fullName evidence="3">Ribosome maturation factor RimP</fullName>
    </recommendedName>
</protein>
<dbReference type="HAMAP" id="MF_01077">
    <property type="entry name" value="RimP"/>
    <property type="match status" value="1"/>
</dbReference>
<dbReference type="CDD" id="cd01734">
    <property type="entry name" value="YlxS_C"/>
    <property type="match status" value="1"/>
</dbReference>
<name>A0ABT5IA11_9CAUL</name>
<dbReference type="Pfam" id="PF17384">
    <property type="entry name" value="DUF150_C"/>
    <property type="match status" value="1"/>
</dbReference>
<dbReference type="PANTHER" id="PTHR33867">
    <property type="entry name" value="RIBOSOME MATURATION FACTOR RIMP"/>
    <property type="match status" value="1"/>
</dbReference>
<keyword evidence="1 3" id="KW-0963">Cytoplasm</keyword>
<dbReference type="InterPro" id="IPR035956">
    <property type="entry name" value="RimP_N_sf"/>
</dbReference>
<dbReference type="SUPFAM" id="SSF74942">
    <property type="entry name" value="YhbC-like, C-terminal domain"/>
    <property type="match status" value="1"/>
</dbReference>
<dbReference type="InterPro" id="IPR036847">
    <property type="entry name" value="RimP_C_sf"/>
</dbReference>
<evidence type="ECO:0000256" key="2">
    <source>
        <dbReference type="ARBA" id="ARBA00022517"/>
    </source>
</evidence>
<feature type="domain" description="Ribosome maturation factor RimP C-terminal" evidence="6">
    <location>
        <begin position="123"/>
        <end position="189"/>
    </location>
</feature>
<organism evidence="7 8">
    <name type="scientific">Asticcacaulis currens</name>
    <dbReference type="NCBI Taxonomy" id="2984210"/>
    <lineage>
        <taxon>Bacteria</taxon>
        <taxon>Pseudomonadati</taxon>
        <taxon>Pseudomonadota</taxon>
        <taxon>Alphaproteobacteria</taxon>
        <taxon>Caulobacterales</taxon>
        <taxon>Caulobacteraceae</taxon>
        <taxon>Asticcacaulis</taxon>
    </lineage>
</organism>